<keyword evidence="3" id="KW-0378">Hydrolase</keyword>
<protein>
    <submittedName>
        <fullName evidence="6">Cytidine deaminase-like protein</fullName>
    </submittedName>
</protein>
<dbReference type="EMBL" id="MU857188">
    <property type="protein sequence ID" value="KAK4149206.1"/>
    <property type="molecule type" value="Genomic_DNA"/>
</dbReference>
<dbReference type="PROSITE" id="PS00903">
    <property type="entry name" value="CYT_DCMP_DEAMINASES_1"/>
    <property type="match status" value="1"/>
</dbReference>
<gene>
    <name evidence="6" type="ORF">C8A00DRAFT_47136</name>
</gene>
<dbReference type="SUPFAM" id="SSF53927">
    <property type="entry name" value="Cytidine deaminase-like"/>
    <property type="match status" value="1"/>
</dbReference>
<keyword evidence="7" id="KW-1185">Reference proteome</keyword>
<organism evidence="6 7">
    <name type="scientific">Chaetomidium leptoderma</name>
    <dbReference type="NCBI Taxonomy" id="669021"/>
    <lineage>
        <taxon>Eukaryota</taxon>
        <taxon>Fungi</taxon>
        <taxon>Dikarya</taxon>
        <taxon>Ascomycota</taxon>
        <taxon>Pezizomycotina</taxon>
        <taxon>Sordariomycetes</taxon>
        <taxon>Sordariomycetidae</taxon>
        <taxon>Sordariales</taxon>
        <taxon>Chaetomiaceae</taxon>
        <taxon>Chaetomidium</taxon>
    </lineage>
</organism>
<dbReference type="InterPro" id="IPR016193">
    <property type="entry name" value="Cytidine_deaminase-like"/>
</dbReference>
<dbReference type="GO" id="GO:0004126">
    <property type="term" value="F:cytidine deaminase activity"/>
    <property type="evidence" value="ECO:0007669"/>
    <property type="project" value="TreeGrafter"/>
</dbReference>
<comment type="caution">
    <text evidence="6">The sequence shown here is derived from an EMBL/GenBank/DDBJ whole genome shotgun (WGS) entry which is preliminary data.</text>
</comment>
<sequence length="164" mass="18149">MTDAQSHLDPELFELCVRAFDFLPASDENHTVAAAVRSHSGKTFVALNVYHFTGGPCAELSVLGTAAASGVLASDIETIVAVCRREGNVFRVINPCGRCRQTLLDYNPEIKVIVLNTEGKEVMAKVRDLMVYAYVWEDGNTGRKEEEKVPRDFGSRQVVSHYEI</sequence>
<dbReference type="PANTHER" id="PTHR11644:SF2">
    <property type="entry name" value="CYTIDINE DEAMINASE"/>
    <property type="match status" value="1"/>
</dbReference>
<dbReference type="PROSITE" id="PS51747">
    <property type="entry name" value="CYT_DCMP_DEAMINASES_2"/>
    <property type="match status" value="1"/>
</dbReference>
<evidence type="ECO:0000313" key="6">
    <source>
        <dbReference type="EMBL" id="KAK4149206.1"/>
    </source>
</evidence>
<evidence type="ECO:0000256" key="2">
    <source>
        <dbReference type="ARBA" id="ARBA00022723"/>
    </source>
</evidence>
<feature type="domain" description="CMP/dCMP-type deaminase" evidence="5">
    <location>
        <begin position="3"/>
        <end position="137"/>
    </location>
</feature>
<dbReference type="CDD" id="cd01283">
    <property type="entry name" value="cytidine_deaminase"/>
    <property type="match status" value="1"/>
</dbReference>
<keyword evidence="2" id="KW-0479">Metal-binding</keyword>
<evidence type="ECO:0000256" key="4">
    <source>
        <dbReference type="ARBA" id="ARBA00022833"/>
    </source>
</evidence>
<accession>A0AAN6VFH1</accession>
<reference evidence="6" key="2">
    <citation type="submission" date="2023-05" db="EMBL/GenBank/DDBJ databases">
        <authorList>
            <consortium name="Lawrence Berkeley National Laboratory"/>
            <person name="Steindorff A."/>
            <person name="Hensen N."/>
            <person name="Bonometti L."/>
            <person name="Westerberg I."/>
            <person name="Brannstrom I.O."/>
            <person name="Guillou S."/>
            <person name="Cros-Aarteil S."/>
            <person name="Calhoun S."/>
            <person name="Haridas S."/>
            <person name="Kuo A."/>
            <person name="Mondo S."/>
            <person name="Pangilinan J."/>
            <person name="Riley R."/>
            <person name="Labutti K."/>
            <person name="Andreopoulos B."/>
            <person name="Lipzen A."/>
            <person name="Chen C."/>
            <person name="Yanf M."/>
            <person name="Daum C."/>
            <person name="Ng V."/>
            <person name="Clum A."/>
            <person name="Ohm R."/>
            <person name="Martin F."/>
            <person name="Silar P."/>
            <person name="Natvig D."/>
            <person name="Lalanne C."/>
            <person name="Gautier V."/>
            <person name="Ament-Velasquez S.L."/>
            <person name="Kruys A."/>
            <person name="Hutchinson M.I."/>
            <person name="Powell A.J."/>
            <person name="Barry K."/>
            <person name="Miller A.N."/>
            <person name="Grigoriev I.V."/>
            <person name="Debuchy R."/>
            <person name="Gladieux P."/>
            <person name="Thoren M.H."/>
            <person name="Johannesson H."/>
        </authorList>
    </citation>
    <scope>NUCLEOTIDE SEQUENCE</scope>
    <source>
        <strain evidence="6">CBS 538.74</strain>
    </source>
</reference>
<keyword evidence="4" id="KW-0862">Zinc</keyword>
<dbReference type="Proteomes" id="UP001302745">
    <property type="component" value="Unassembled WGS sequence"/>
</dbReference>
<name>A0AAN6VFH1_9PEZI</name>
<dbReference type="InterPro" id="IPR050202">
    <property type="entry name" value="Cyt/Deoxycyt_deaminase"/>
</dbReference>
<dbReference type="InterPro" id="IPR016192">
    <property type="entry name" value="APOBEC/CMP_deaminase_Zn-bd"/>
</dbReference>
<dbReference type="GO" id="GO:0072527">
    <property type="term" value="P:pyrimidine-containing compound metabolic process"/>
    <property type="evidence" value="ECO:0007669"/>
    <property type="project" value="UniProtKB-ARBA"/>
</dbReference>
<reference evidence="6" key="1">
    <citation type="journal article" date="2023" name="Mol. Phylogenet. Evol.">
        <title>Genome-scale phylogeny and comparative genomics of the fungal order Sordariales.</title>
        <authorList>
            <person name="Hensen N."/>
            <person name="Bonometti L."/>
            <person name="Westerberg I."/>
            <person name="Brannstrom I.O."/>
            <person name="Guillou S."/>
            <person name="Cros-Aarteil S."/>
            <person name="Calhoun S."/>
            <person name="Haridas S."/>
            <person name="Kuo A."/>
            <person name="Mondo S."/>
            <person name="Pangilinan J."/>
            <person name="Riley R."/>
            <person name="LaButti K."/>
            <person name="Andreopoulos B."/>
            <person name="Lipzen A."/>
            <person name="Chen C."/>
            <person name="Yan M."/>
            <person name="Daum C."/>
            <person name="Ng V."/>
            <person name="Clum A."/>
            <person name="Steindorff A."/>
            <person name="Ohm R.A."/>
            <person name="Martin F."/>
            <person name="Silar P."/>
            <person name="Natvig D.O."/>
            <person name="Lalanne C."/>
            <person name="Gautier V."/>
            <person name="Ament-Velasquez S.L."/>
            <person name="Kruys A."/>
            <person name="Hutchinson M.I."/>
            <person name="Powell A.J."/>
            <person name="Barry K."/>
            <person name="Miller A.N."/>
            <person name="Grigoriev I.V."/>
            <person name="Debuchy R."/>
            <person name="Gladieux P."/>
            <person name="Hiltunen Thoren M."/>
            <person name="Johannesson H."/>
        </authorList>
    </citation>
    <scope>NUCLEOTIDE SEQUENCE</scope>
    <source>
        <strain evidence="6">CBS 538.74</strain>
    </source>
</reference>
<dbReference type="InterPro" id="IPR002125">
    <property type="entry name" value="CMP_dCMP_dom"/>
</dbReference>
<evidence type="ECO:0000259" key="5">
    <source>
        <dbReference type="PROSITE" id="PS51747"/>
    </source>
</evidence>
<dbReference type="AlphaFoldDB" id="A0AAN6VFH1"/>
<dbReference type="Gene3D" id="3.40.140.10">
    <property type="entry name" value="Cytidine Deaminase, domain 2"/>
    <property type="match status" value="1"/>
</dbReference>
<dbReference type="GO" id="GO:0055086">
    <property type="term" value="P:nucleobase-containing small molecule metabolic process"/>
    <property type="evidence" value="ECO:0007669"/>
    <property type="project" value="UniProtKB-ARBA"/>
</dbReference>
<dbReference type="GO" id="GO:0008270">
    <property type="term" value="F:zinc ion binding"/>
    <property type="evidence" value="ECO:0007669"/>
    <property type="project" value="InterPro"/>
</dbReference>
<dbReference type="GO" id="GO:0005829">
    <property type="term" value="C:cytosol"/>
    <property type="evidence" value="ECO:0007669"/>
    <property type="project" value="TreeGrafter"/>
</dbReference>
<dbReference type="GO" id="GO:0042802">
    <property type="term" value="F:identical protein binding"/>
    <property type="evidence" value="ECO:0007669"/>
    <property type="project" value="UniProtKB-ARBA"/>
</dbReference>
<evidence type="ECO:0000256" key="1">
    <source>
        <dbReference type="ARBA" id="ARBA00006576"/>
    </source>
</evidence>
<evidence type="ECO:0000256" key="3">
    <source>
        <dbReference type="ARBA" id="ARBA00022801"/>
    </source>
</evidence>
<dbReference type="PANTHER" id="PTHR11644">
    <property type="entry name" value="CYTIDINE DEAMINASE"/>
    <property type="match status" value="1"/>
</dbReference>
<comment type="similarity">
    <text evidence="1">Belongs to the cytidine and deoxycytidylate deaminase family.</text>
</comment>
<evidence type="ECO:0000313" key="7">
    <source>
        <dbReference type="Proteomes" id="UP001302745"/>
    </source>
</evidence>
<proteinExistence type="inferred from homology"/>